<dbReference type="VEuPathDB" id="AmoebaDB:NAEGRDRAFT_63017"/>
<keyword evidence="5" id="KW-1185">Reference proteome</keyword>
<dbReference type="KEGG" id="ngr:NAEGRDRAFT_63017"/>
<dbReference type="PROSITE" id="PS50810">
    <property type="entry name" value="FRATAXIN_2"/>
    <property type="match status" value="1"/>
</dbReference>
<dbReference type="InterPro" id="IPR036524">
    <property type="entry name" value="Frataxin/CyaY_sf"/>
</dbReference>
<gene>
    <name evidence="4" type="ORF">NAEGRDRAFT_63017</name>
</gene>
<keyword evidence="2" id="KW-0813">Transport</keyword>
<dbReference type="OrthoDB" id="1897642at2759"/>
<name>D2V2J1_NAEGR</name>
<dbReference type="Proteomes" id="UP000006671">
    <property type="component" value="Unassembled WGS sequence"/>
</dbReference>
<dbReference type="EMBL" id="GG738849">
    <property type="protein sequence ID" value="EFC48907.1"/>
    <property type="molecule type" value="Genomic_DNA"/>
</dbReference>
<protein>
    <submittedName>
        <fullName evidence="4">Frataxin</fullName>
    </submittedName>
</protein>
<keyword evidence="2" id="KW-0410">Iron transport</keyword>
<dbReference type="Pfam" id="PF01491">
    <property type="entry name" value="Frataxin_Cyay"/>
    <property type="match status" value="1"/>
</dbReference>
<dbReference type="GO" id="GO:0004322">
    <property type="term" value="F:ferroxidase activity"/>
    <property type="evidence" value="ECO:0007669"/>
    <property type="project" value="TreeGrafter"/>
</dbReference>
<dbReference type="PANTHER" id="PTHR16821:SF2">
    <property type="entry name" value="FRATAXIN, MITOCHONDRIAL"/>
    <property type="match status" value="1"/>
</dbReference>
<evidence type="ECO:0000256" key="2">
    <source>
        <dbReference type="ARBA" id="ARBA00022496"/>
    </source>
</evidence>
<accession>D2V2J1</accession>
<dbReference type="SMART" id="SM01219">
    <property type="entry name" value="Frataxin_Cyay"/>
    <property type="match status" value="1"/>
</dbReference>
<dbReference type="NCBIfam" id="TIGR03421">
    <property type="entry name" value="FeS_CyaY"/>
    <property type="match status" value="1"/>
</dbReference>
<dbReference type="GO" id="GO:0006879">
    <property type="term" value="P:intracellular iron ion homeostasis"/>
    <property type="evidence" value="ECO:0007669"/>
    <property type="project" value="TreeGrafter"/>
</dbReference>
<reference evidence="4 5" key="1">
    <citation type="journal article" date="2010" name="Cell">
        <title>The genome of Naegleria gruberi illuminates early eukaryotic versatility.</title>
        <authorList>
            <person name="Fritz-Laylin L.K."/>
            <person name="Prochnik S.E."/>
            <person name="Ginger M.L."/>
            <person name="Dacks J.B."/>
            <person name="Carpenter M.L."/>
            <person name="Field M.C."/>
            <person name="Kuo A."/>
            <person name="Paredez A."/>
            <person name="Chapman J."/>
            <person name="Pham J."/>
            <person name="Shu S."/>
            <person name="Neupane R."/>
            <person name="Cipriano M."/>
            <person name="Mancuso J."/>
            <person name="Tu H."/>
            <person name="Salamov A."/>
            <person name="Lindquist E."/>
            <person name="Shapiro H."/>
            <person name="Lucas S."/>
            <person name="Grigoriev I.V."/>
            <person name="Cande W.Z."/>
            <person name="Fulton C."/>
            <person name="Rokhsar D.S."/>
            <person name="Dawson S.C."/>
        </authorList>
    </citation>
    <scope>NUCLEOTIDE SEQUENCE [LARGE SCALE GENOMIC DNA]</scope>
    <source>
        <strain evidence="4 5">NEG-M</strain>
    </source>
</reference>
<keyword evidence="2" id="KW-0406">Ion transport</keyword>
<dbReference type="SUPFAM" id="SSF55387">
    <property type="entry name" value="Frataxin/Nqo15-like"/>
    <property type="match status" value="1"/>
</dbReference>
<organism evidence="5">
    <name type="scientific">Naegleria gruberi</name>
    <name type="common">Amoeba</name>
    <dbReference type="NCBI Taxonomy" id="5762"/>
    <lineage>
        <taxon>Eukaryota</taxon>
        <taxon>Discoba</taxon>
        <taxon>Heterolobosea</taxon>
        <taxon>Tetramitia</taxon>
        <taxon>Eutetramitia</taxon>
        <taxon>Vahlkampfiidae</taxon>
        <taxon>Naegleria</taxon>
    </lineage>
</organism>
<sequence length="176" mass="20356">MLKHIRSSSVLMNTKRFYTTTIINKFMNNSSLLSSSSAPTTTTTEHTPLGDFPFTQTQYIGAINRTVDRITEVLDKFYDSEVDNLEEKGMDLEVEGGHDGVVNIKVTTSEDKLMVFVVSRQTPARELWLSSAISGPWHYRYDHVNDDWICTREGHLKFWQRMEKELSQVLEQEIKF</sequence>
<dbReference type="InParanoid" id="D2V2J1"/>
<dbReference type="PROSITE" id="PS01344">
    <property type="entry name" value="FRATAXIN_1"/>
    <property type="match status" value="1"/>
</dbReference>
<dbReference type="GO" id="GO:0051537">
    <property type="term" value="F:2 iron, 2 sulfur cluster binding"/>
    <property type="evidence" value="ECO:0007669"/>
    <property type="project" value="TreeGrafter"/>
</dbReference>
<proteinExistence type="inferred from homology"/>
<dbReference type="GO" id="GO:0008199">
    <property type="term" value="F:ferric iron binding"/>
    <property type="evidence" value="ECO:0007669"/>
    <property type="project" value="InterPro"/>
</dbReference>
<dbReference type="GO" id="GO:0034986">
    <property type="term" value="F:iron chaperone activity"/>
    <property type="evidence" value="ECO:0007669"/>
    <property type="project" value="TreeGrafter"/>
</dbReference>
<dbReference type="GeneID" id="8849929"/>
<evidence type="ECO:0000256" key="3">
    <source>
        <dbReference type="ARBA" id="ARBA00023004"/>
    </source>
</evidence>
<dbReference type="GO" id="GO:0006826">
    <property type="term" value="P:iron ion transport"/>
    <property type="evidence" value="ECO:0007669"/>
    <property type="project" value="UniProtKB-KW"/>
</dbReference>
<dbReference type="GO" id="GO:0016226">
    <property type="term" value="P:iron-sulfur cluster assembly"/>
    <property type="evidence" value="ECO:0007669"/>
    <property type="project" value="InterPro"/>
</dbReference>
<dbReference type="Gene3D" id="3.30.920.10">
    <property type="entry name" value="Frataxin/CyaY"/>
    <property type="match status" value="1"/>
</dbReference>
<keyword evidence="3" id="KW-0408">Iron</keyword>
<evidence type="ECO:0000256" key="1">
    <source>
        <dbReference type="ARBA" id="ARBA00008183"/>
    </source>
</evidence>
<dbReference type="RefSeq" id="XP_002681651.1">
    <property type="nucleotide sequence ID" value="XM_002681605.1"/>
</dbReference>
<dbReference type="GO" id="GO:0008198">
    <property type="term" value="F:ferrous iron binding"/>
    <property type="evidence" value="ECO:0007669"/>
    <property type="project" value="TreeGrafter"/>
</dbReference>
<dbReference type="GO" id="GO:0005739">
    <property type="term" value="C:mitochondrion"/>
    <property type="evidence" value="ECO:0007669"/>
    <property type="project" value="TreeGrafter"/>
</dbReference>
<dbReference type="PANTHER" id="PTHR16821">
    <property type="entry name" value="FRATAXIN"/>
    <property type="match status" value="1"/>
</dbReference>
<dbReference type="InterPro" id="IPR002908">
    <property type="entry name" value="Frataxin/CyaY"/>
</dbReference>
<dbReference type="InterPro" id="IPR020895">
    <property type="entry name" value="Frataxin_CS"/>
</dbReference>
<dbReference type="OMA" id="WICTREG"/>
<dbReference type="FunCoup" id="D2V2J1">
    <property type="interactions" value="125"/>
</dbReference>
<dbReference type="STRING" id="5762.D2V2J1"/>
<evidence type="ECO:0000313" key="5">
    <source>
        <dbReference type="Proteomes" id="UP000006671"/>
    </source>
</evidence>
<evidence type="ECO:0000313" key="4">
    <source>
        <dbReference type="EMBL" id="EFC48907.1"/>
    </source>
</evidence>
<comment type="similarity">
    <text evidence="1">Belongs to the frataxin family.</text>
</comment>
<dbReference type="AlphaFoldDB" id="D2V2J1"/>